<keyword evidence="2" id="KW-0689">Ribosomal protein</keyword>
<dbReference type="AlphaFoldDB" id="A0A6J4LF51"/>
<sequence length="52" mass="5493">GRAEDPQGRHGAGDLGRQQGQAGHRPARGAREEPRGDRGAEHAQAPHEAFAD</sequence>
<evidence type="ECO:0000313" key="2">
    <source>
        <dbReference type="EMBL" id="CAA9327196.1"/>
    </source>
</evidence>
<organism evidence="2">
    <name type="scientific">uncultured Gemmatimonadota bacterium</name>
    <dbReference type="NCBI Taxonomy" id="203437"/>
    <lineage>
        <taxon>Bacteria</taxon>
        <taxon>Pseudomonadati</taxon>
        <taxon>Gemmatimonadota</taxon>
        <taxon>environmental samples</taxon>
    </lineage>
</organism>
<dbReference type="EMBL" id="CADCTV010000414">
    <property type="protein sequence ID" value="CAA9327196.1"/>
    <property type="molecule type" value="Genomic_DNA"/>
</dbReference>
<accession>A0A6J4LF51</accession>
<keyword evidence="2" id="KW-0687">Ribonucleoprotein</keyword>
<dbReference type="GO" id="GO:0005840">
    <property type="term" value="C:ribosome"/>
    <property type="evidence" value="ECO:0007669"/>
    <property type="project" value="UniProtKB-KW"/>
</dbReference>
<protein>
    <submittedName>
        <fullName evidence="2">LSU ribosomal protein L24p (L26e)</fullName>
    </submittedName>
</protein>
<feature type="compositionally biased region" description="Basic and acidic residues" evidence="1">
    <location>
        <begin position="1"/>
        <end position="12"/>
    </location>
</feature>
<feature type="non-terminal residue" evidence="2">
    <location>
        <position position="52"/>
    </location>
</feature>
<reference evidence="2" key="1">
    <citation type="submission" date="2020-02" db="EMBL/GenBank/DDBJ databases">
        <authorList>
            <person name="Meier V. D."/>
        </authorList>
    </citation>
    <scope>NUCLEOTIDE SEQUENCE</scope>
    <source>
        <strain evidence="2">AVDCRST_MAG89</strain>
    </source>
</reference>
<evidence type="ECO:0000256" key="1">
    <source>
        <dbReference type="SAM" id="MobiDB-lite"/>
    </source>
</evidence>
<feature type="region of interest" description="Disordered" evidence="1">
    <location>
        <begin position="1"/>
        <end position="52"/>
    </location>
</feature>
<feature type="non-terminal residue" evidence="2">
    <location>
        <position position="1"/>
    </location>
</feature>
<gene>
    <name evidence="2" type="ORF">AVDCRST_MAG89-1952</name>
</gene>
<feature type="compositionally biased region" description="Basic and acidic residues" evidence="1">
    <location>
        <begin position="29"/>
        <end position="52"/>
    </location>
</feature>
<proteinExistence type="predicted"/>
<name>A0A6J4LF51_9BACT</name>